<dbReference type="Proteomes" id="UP000334340">
    <property type="component" value="Unassembled WGS sequence"/>
</dbReference>
<keyword evidence="3" id="KW-1185">Reference proteome</keyword>
<sequence>MKWKIMITRRHPIRDDRGLILPLTLLIMVILSALAFAILSIGGSETQIASNHLGSIQADFLAEAGLEHAFNTLRTTPALMPNANAHIADNISLGQAGSVIGTYDVWSQAAGADTVRVVSTGTTAIRGSQKIRRAIMSTFFHSDHALLTNGPLAISGNTGVLQTGGQCGNVHTNDDLELNGSAIDIVGAATASGAYPQNSNADVGPGSGHVLFTKKIPVINPTDFLNIAIATLPANQVFQMMENGDVLNGSSTPLQHLNSGDSYNGWSFSAGTPAQWQFSGTSGHVNGTYYFEGNVRLSGSPGSTANPWVVTLIATGNIIITGGPTVQTSMTDTLFIAGLDIDIHGNPGSTVFNGLIGAHEQFNLGGNMTVNGFVLAEDAGSASGLVTSNTASDGPTINYNCGSNPPLRGPLQILSWGL</sequence>
<evidence type="ECO:0008006" key="4">
    <source>
        <dbReference type="Google" id="ProtNLM"/>
    </source>
</evidence>
<keyword evidence="1" id="KW-1133">Transmembrane helix</keyword>
<evidence type="ECO:0000313" key="2">
    <source>
        <dbReference type="EMBL" id="VUZ83658.1"/>
    </source>
</evidence>
<proteinExistence type="predicted"/>
<name>A0A564ZGH7_9BACT</name>
<gene>
    <name evidence="2" type="ORF">MELA_00011</name>
</gene>
<protein>
    <recommendedName>
        <fullName evidence="4">Type 4 fimbrial biogenesis protein PilX N-terminal domain-containing protein</fullName>
    </recommendedName>
</protein>
<keyword evidence="1" id="KW-0472">Membrane</keyword>
<accession>A0A564ZGH7</accession>
<evidence type="ECO:0000313" key="3">
    <source>
        <dbReference type="Proteomes" id="UP000334340"/>
    </source>
</evidence>
<dbReference type="EMBL" id="CABIKM010000001">
    <property type="protein sequence ID" value="VUZ83658.1"/>
    <property type="molecule type" value="Genomic_DNA"/>
</dbReference>
<reference evidence="2 3" key="1">
    <citation type="submission" date="2019-07" db="EMBL/GenBank/DDBJ databases">
        <authorList>
            <person name="Cremers G."/>
        </authorList>
    </citation>
    <scope>NUCLEOTIDE SEQUENCE [LARGE SCALE GENOMIC DNA]</scope>
</reference>
<evidence type="ECO:0000256" key="1">
    <source>
        <dbReference type="SAM" id="Phobius"/>
    </source>
</evidence>
<organism evidence="2 3">
    <name type="scientific">Candidatus Methylomirabilis lanthanidiphila</name>
    <dbReference type="NCBI Taxonomy" id="2211376"/>
    <lineage>
        <taxon>Bacteria</taxon>
        <taxon>Candidatus Methylomirabilota</taxon>
        <taxon>Candidatus Methylomirabilia</taxon>
        <taxon>Candidatus Methylomirabilales</taxon>
        <taxon>Candidatus Methylomirabilaceae</taxon>
        <taxon>Candidatus Methylomirabilis</taxon>
    </lineage>
</organism>
<keyword evidence="1" id="KW-0812">Transmembrane</keyword>
<feature type="transmembrane region" description="Helical" evidence="1">
    <location>
        <begin position="20"/>
        <end position="42"/>
    </location>
</feature>
<dbReference type="AlphaFoldDB" id="A0A564ZGH7"/>